<dbReference type="SUPFAM" id="SSF52402">
    <property type="entry name" value="Adenine nucleotide alpha hydrolases-like"/>
    <property type="match status" value="1"/>
</dbReference>
<reference evidence="4" key="1">
    <citation type="submission" date="2023-01" db="EMBL/GenBank/DDBJ databases">
        <title>Oxazolidinone resistance genes in florfenicol resistant enterococci from beef cattle and veal calves at slaughter.</title>
        <authorList>
            <person name="Biggel M."/>
        </authorList>
    </citation>
    <scope>NUCLEOTIDE SEQUENCE</scope>
    <source>
        <strain evidence="4">K204-1</strain>
    </source>
</reference>
<dbReference type="GO" id="GO:0005737">
    <property type="term" value="C:cytoplasm"/>
    <property type="evidence" value="ECO:0007669"/>
    <property type="project" value="UniProtKB-SubCell"/>
</dbReference>
<dbReference type="PRINTS" id="PR01438">
    <property type="entry name" value="UNVRSLSTRESS"/>
</dbReference>
<proteinExistence type="inferred from homology"/>
<evidence type="ECO:0000313" key="4">
    <source>
        <dbReference type="EMBL" id="WCG22924.1"/>
    </source>
</evidence>
<protein>
    <recommendedName>
        <fullName evidence="2">Universal stress protein</fullName>
    </recommendedName>
</protein>
<dbReference type="PANTHER" id="PTHR46268">
    <property type="entry name" value="STRESS RESPONSE PROTEIN NHAX"/>
    <property type="match status" value="1"/>
</dbReference>
<dbReference type="Proteomes" id="UP001179600">
    <property type="component" value="Chromosome"/>
</dbReference>
<sequence>MINQSYPTIMVAVDGSSAAEKALKKAIHVTRVNSAHLIIAHIIDTRAFQSLTSYDQEMADQALRVATETLAVYQELAEENGLTNTSTVIEFGSPKHLLAEALPEKHNVSLLMMGATGMNAMERLLLGSVSQYVSRHALCDVLIVR</sequence>
<organism evidence="4 5">
    <name type="scientific">Vagococcus lutrae</name>
    <dbReference type="NCBI Taxonomy" id="81947"/>
    <lineage>
        <taxon>Bacteria</taxon>
        <taxon>Bacillati</taxon>
        <taxon>Bacillota</taxon>
        <taxon>Bacilli</taxon>
        <taxon>Lactobacillales</taxon>
        <taxon>Enterococcaceae</taxon>
        <taxon>Vagococcus</taxon>
    </lineage>
</organism>
<evidence type="ECO:0000256" key="2">
    <source>
        <dbReference type="PIRNR" id="PIRNR006276"/>
    </source>
</evidence>
<dbReference type="AlphaFoldDB" id="A0AAF0BGD2"/>
<evidence type="ECO:0000259" key="3">
    <source>
        <dbReference type="Pfam" id="PF00582"/>
    </source>
</evidence>
<dbReference type="Pfam" id="PF00582">
    <property type="entry name" value="Usp"/>
    <property type="match status" value="1"/>
</dbReference>
<feature type="domain" description="UspA" evidence="3">
    <location>
        <begin position="6"/>
        <end position="145"/>
    </location>
</feature>
<dbReference type="CDD" id="cd00293">
    <property type="entry name" value="USP-like"/>
    <property type="match status" value="1"/>
</dbReference>
<comment type="subcellular location">
    <subcellularLocation>
        <location evidence="2">Cytoplasm</location>
    </subcellularLocation>
</comment>
<evidence type="ECO:0000256" key="1">
    <source>
        <dbReference type="ARBA" id="ARBA00008791"/>
    </source>
</evidence>
<dbReference type="Gene3D" id="3.40.50.620">
    <property type="entry name" value="HUPs"/>
    <property type="match status" value="1"/>
</dbReference>
<comment type="similarity">
    <text evidence="1 2">Belongs to the universal stress protein A family.</text>
</comment>
<keyword evidence="2" id="KW-0963">Cytoplasm</keyword>
<dbReference type="InterPro" id="IPR006016">
    <property type="entry name" value="UspA"/>
</dbReference>
<accession>A0AAF0BGD2</accession>
<dbReference type="PIRSF" id="PIRSF006276">
    <property type="entry name" value="UspA"/>
    <property type="match status" value="1"/>
</dbReference>
<dbReference type="EMBL" id="CP116507">
    <property type="protein sequence ID" value="WCG22924.1"/>
    <property type="molecule type" value="Genomic_DNA"/>
</dbReference>
<dbReference type="PANTHER" id="PTHR46268:SF6">
    <property type="entry name" value="UNIVERSAL STRESS PROTEIN UP12"/>
    <property type="match status" value="1"/>
</dbReference>
<dbReference type="InterPro" id="IPR006015">
    <property type="entry name" value="Universal_stress_UspA"/>
</dbReference>
<evidence type="ECO:0000313" key="5">
    <source>
        <dbReference type="Proteomes" id="UP001179600"/>
    </source>
</evidence>
<gene>
    <name evidence="4" type="ORF">PML95_01380</name>
</gene>
<name>A0AAF0BGD2_9ENTE</name>
<dbReference type="InterPro" id="IPR014729">
    <property type="entry name" value="Rossmann-like_a/b/a_fold"/>
</dbReference>